<dbReference type="Proteomes" id="UP000723714">
    <property type="component" value="Unassembled WGS sequence"/>
</dbReference>
<comment type="similarity">
    <text evidence="1 4">Belongs to the D-isomer specific 2-hydroxyacid dehydrogenase family.</text>
</comment>
<dbReference type="PANTHER" id="PTHR43333:SF1">
    <property type="entry name" value="D-ISOMER SPECIFIC 2-HYDROXYACID DEHYDROGENASE NAD-BINDING DOMAIN-CONTAINING PROTEIN"/>
    <property type="match status" value="1"/>
</dbReference>
<evidence type="ECO:0000256" key="1">
    <source>
        <dbReference type="ARBA" id="ARBA00005854"/>
    </source>
</evidence>
<keyword evidence="3" id="KW-0520">NAD</keyword>
<dbReference type="Pfam" id="PF02826">
    <property type="entry name" value="2-Hacid_dh_C"/>
    <property type="match status" value="1"/>
</dbReference>
<accession>A0ABS6D912</accession>
<name>A0ABS6D912_9FIRM</name>
<feature type="domain" description="D-isomer specific 2-hydroxyacid dehydrogenase NAD-binding" evidence="6">
    <location>
        <begin position="109"/>
        <end position="283"/>
    </location>
</feature>
<keyword evidence="2 4" id="KW-0560">Oxidoreductase</keyword>
<proteinExistence type="inferred from homology"/>
<comment type="caution">
    <text evidence="7">The sequence shown here is derived from an EMBL/GenBank/DDBJ whole genome shotgun (WGS) entry which is preliminary data.</text>
</comment>
<reference evidence="7 8" key="1">
    <citation type="submission" date="2021-06" db="EMBL/GenBank/DDBJ databases">
        <title>Faecalicatena sp. nov. isolated from porcine feces.</title>
        <authorList>
            <person name="Oh B.S."/>
            <person name="Lee J.H."/>
        </authorList>
    </citation>
    <scope>NUCLEOTIDE SEQUENCE [LARGE SCALE GENOMIC DNA]</scope>
    <source>
        <strain evidence="7 8">AGMB00832</strain>
    </source>
</reference>
<dbReference type="InterPro" id="IPR006140">
    <property type="entry name" value="D-isomer_DH_NAD-bd"/>
</dbReference>
<evidence type="ECO:0000259" key="6">
    <source>
        <dbReference type="Pfam" id="PF02826"/>
    </source>
</evidence>
<dbReference type="Pfam" id="PF00389">
    <property type="entry name" value="2-Hacid_dh"/>
    <property type="match status" value="1"/>
</dbReference>
<sequence length="331" mass="36486">MREVLVTIPVEPQHKICLENAVPASEGGRELHFTYLAKENVTQEMVENAEVILGNVNPEYLRRAGRLKLLQLDSAGAASYTVPGVMPPKAQLANATGAYGLAVSEHMLASVLMLVKKLHLYQQNMQHHQWKDEGQVSSIRDSVTLVIGLGDIGGQFAKKMHALGSHVIGVRRNQAKRPDYVDEMYQMEELDSLLGRADIVACSLPGTPQTEHLINKERIAKMKDGAFLINAGRGSLIPTKDLCEALYSGKLGGAAIDVAEQEPLPEDSMLWDAPNLLVTPHISGNYHMRQIKEMIVEIAADNLKAVMSGGRIKNEVDFQTGYRKFQEPEDI</sequence>
<dbReference type="CDD" id="cd05300">
    <property type="entry name" value="2-Hacid_dh_1"/>
    <property type="match status" value="1"/>
</dbReference>
<organism evidence="7 8">
    <name type="scientific">Faecalicatena faecalis</name>
    <dbReference type="NCBI Taxonomy" id="2726362"/>
    <lineage>
        <taxon>Bacteria</taxon>
        <taxon>Bacillati</taxon>
        <taxon>Bacillota</taxon>
        <taxon>Clostridia</taxon>
        <taxon>Lachnospirales</taxon>
        <taxon>Lachnospiraceae</taxon>
        <taxon>Faecalicatena</taxon>
    </lineage>
</organism>
<evidence type="ECO:0000313" key="7">
    <source>
        <dbReference type="EMBL" id="MBU3877943.1"/>
    </source>
</evidence>
<dbReference type="RefSeq" id="WP_216244505.1">
    <property type="nucleotide sequence ID" value="NZ_JABACJ020000025.1"/>
</dbReference>
<evidence type="ECO:0000256" key="2">
    <source>
        <dbReference type="ARBA" id="ARBA00023002"/>
    </source>
</evidence>
<dbReference type="PANTHER" id="PTHR43333">
    <property type="entry name" value="2-HACID_DH_C DOMAIN-CONTAINING PROTEIN"/>
    <property type="match status" value="1"/>
</dbReference>
<keyword evidence="8" id="KW-1185">Reference proteome</keyword>
<dbReference type="EMBL" id="JABACJ020000025">
    <property type="protein sequence ID" value="MBU3877943.1"/>
    <property type="molecule type" value="Genomic_DNA"/>
</dbReference>
<evidence type="ECO:0000256" key="3">
    <source>
        <dbReference type="ARBA" id="ARBA00023027"/>
    </source>
</evidence>
<evidence type="ECO:0000256" key="4">
    <source>
        <dbReference type="RuleBase" id="RU003719"/>
    </source>
</evidence>
<evidence type="ECO:0000313" key="8">
    <source>
        <dbReference type="Proteomes" id="UP000723714"/>
    </source>
</evidence>
<protein>
    <submittedName>
        <fullName evidence="7">D-2-hydroxyacid dehydrogenase</fullName>
    </submittedName>
</protein>
<dbReference type="InterPro" id="IPR006139">
    <property type="entry name" value="D-isomer_2_OHA_DH_cat_dom"/>
</dbReference>
<feature type="domain" description="D-isomer specific 2-hydroxyacid dehydrogenase catalytic" evidence="5">
    <location>
        <begin position="18"/>
        <end position="316"/>
    </location>
</feature>
<evidence type="ECO:0000259" key="5">
    <source>
        <dbReference type="Pfam" id="PF00389"/>
    </source>
</evidence>
<gene>
    <name evidence="7" type="ORF">HGO97_019250</name>
</gene>